<comment type="subcellular location">
    <subcellularLocation>
        <location evidence="1">Secreted</location>
        <location evidence="1">Extracellular space</location>
        <location evidence="1">Extracellular matrix</location>
    </subcellularLocation>
</comment>
<evidence type="ECO:0000256" key="3">
    <source>
        <dbReference type="ARBA" id="ARBA00022729"/>
    </source>
</evidence>
<evidence type="ECO:0000256" key="6">
    <source>
        <dbReference type="SAM" id="MobiDB-lite"/>
    </source>
</evidence>
<evidence type="ECO:0000256" key="4">
    <source>
        <dbReference type="ARBA" id="ARBA00022737"/>
    </source>
</evidence>
<dbReference type="GO" id="GO:0005615">
    <property type="term" value="C:extracellular space"/>
    <property type="evidence" value="ECO:0007669"/>
    <property type="project" value="TreeGrafter"/>
</dbReference>
<sequence>MRFDPCCLMSPPPPPLFPPPPQLWKRGGPVRLDKHTCFYTGRTGAPGLPGKQGLPGWPGPQGPKGEKGDPGLMGLPGLRGPPGIKVSGMFTGLPGVRGDPGPVGLKGDKGSIGLPGMLGQKGEKGPKGEPGTSGKRGPTGRPGKRGKQGQTGATGLMGPPGPPGPTGHPGPPGPPASGIVAHRHDTIRSSIPPAACVLSKFIFVNSVFLIGLYLVGEKGDKGLPGPPGHCNCEGALGPNNAPFGSYTQRRSGNKVTAIFVVNSEEEMDHLQQENAIAFRKDQRMLYFNDKDGWKPIQSTEKVPDRVGVCGDGKVQAQHGEECDDGNQIVTDSCLSEFRWAYCGDGYRHEGIEECDGKDFGYQTCKSYLPGYVHRQLSEHKCSVHSFRLAPETR</sequence>
<keyword evidence="8" id="KW-1185">Reference proteome</keyword>
<keyword evidence="3" id="KW-0732">Signal</keyword>
<organism evidence="7 8">
    <name type="scientific">Neolamprologus brichardi</name>
    <name type="common">Fairy cichlid</name>
    <name type="synonym">Lamprologus brichardi</name>
    <dbReference type="NCBI Taxonomy" id="32507"/>
    <lineage>
        <taxon>Eukaryota</taxon>
        <taxon>Metazoa</taxon>
        <taxon>Chordata</taxon>
        <taxon>Craniata</taxon>
        <taxon>Vertebrata</taxon>
        <taxon>Euteleostomi</taxon>
        <taxon>Actinopterygii</taxon>
        <taxon>Neopterygii</taxon>
        <taxon>Teleostei</taxon>
        <taxon>Neoteleostei</taxon>
        <taxon>Acanthomorphata</taxon>
        <taxon>Ovalentaria</taxon>
        <taxon>Cichlomorphae</taxon>
        <taxon>Cichliformes</taxon>
        <taxon>Cichlidae</taxon>
        <taxon>African cichlids</taxon>
        <taxon>Pseudocrenilabrinae</taxon>
        <taxon>Lamprologini</taxon>
        <taxon>Neolamprologus</taxon>
    </lineage>
</organism>
<keyword evidence="5" id="KW-1015">Disulfide bond</keyword>
<evidence type="ECO:0000256" key="1">
    <source>
        <dbReference type="ARBA" id="ARBA00004498"/>
    </source>
</evidence>
<dbReference type="Proteomes" id="UP000261580">
    <property type="component" value="Unassembled WGS sequence"/>
</dbReference>
<feature type="compositionally biased region" description="Low complexity" evidence="6">
    <location>
        <begin position="129"/>
        <end position="141"/>
    </location>
</feature>
<feature type="region of interest" description="Disordered" evidence="6">
    <location>
        <begin position="44"/>
        <end position="77"/>
    </location>
</feature>
<dbReference type="InterPro" id="IPR011936">
    <property type="entry name" value="Myxo_disulph_rpt"/>
</dbReference>
<feature type="compositionally biased region" description="Pro residues" evidence="6">
    <location>
        <begin position="159"/>
        <end position="175"/>
    </location>
</feature>
<dbReference type="STRING" id="32507.ENSNBRP00000006758"/>
<protein>
    <submittedName>
        <fullName evidence="7">Wu:fc38h03</fullName>
    </submittedName>
</protein>
<dbReference type="Pfam" id="PF01391">
    <property type="entry name" value="Collagen"/>
    <property type="match status" value="2"/>
</dbReference>
<dbReference type="OMA" id="AQHGEEC"/>
<dbReference type="Pfam" id="PF13948">
    <property type="entry name" value="DUF4215"/>
    <property type="match status" value="1"/>
</dbReference>
<reference evidence="7" key="1">
    <citation type="submission" date="2025-08" db="UniProtKB">
        <authorList>
            <consortium name="Ensembl"/>
        </authorList>
    </citation>
    <scope>IDENTIFICATION</scope>
</reference>
<feature type="region of interest" description="Disordered" evidence="6">
    <location>
        <begin position="97"/>
        <end position="180"/>
    </location>
</feature>
<keyword evidence="2" id="KW-0272">Extracellular matrix</keyword>
<dbReference type="PANTHER" id="PTHR24023">
    <property type="entry name" value="COLLAGEN ALPHA"/>
    <property type="match status" value="1"/>
</dbReference>
<dbReference type="GO" id="GO:0031012">
    <property type="term" value="C:extracellular matrix"/>
    <property type="evidence" value="ECO:0007669"/>
    <property type="project" value="TreeGrafter"/>
</dbReference>
<evidence type="ECO:0000256" key="2">
    <source>
        <dbReference type="ARBA" id="ARBA00022530"/>
    </source>
</evidence>
<evidence type="ECO:0000313" key="8">
    <source>
        <dbReference type="Proteomes" id="UP000261580"/>
    </source>
</evidence>
<reference evidence="7" key="2">
    <citation type="submission" date="2025-09" db="UniProtKB">
        <authorList>
            <consortium name="Ensembl"/>
        </authorList>
    </citation>
    <scope>IDENTIFICATION</scope>
</reference>
<dbReference type="PANTHER" id="PTHR24023:SF1082">
    <property type="entry name" value="COLLAGEN TRIPLE HELIX REPEAT"/>
    <property type="match status" value="1"/>
</dbReference>
<dbReference type="Bgee" id="ENSNBRG00000005295">
    <property type="expression patterns" value="Expressed in brain"/>
</dbReference>
<feature type="compositionally biased region" description="Low complexity" evidence="6">
    <location>
        <begin position="45"/>
        <end position="55"/>
    </location>
</feature>
<dbReference type="NCBIfam" id="TIGR02232">
    <property type="entry name" value="myxo_disulf_rpt"/>
    <property type="match status" value="1"/>
</dbReference>
<dbReference type="GeneTree" id="ENSGT00940000157248"/>
<proteinExistence type="predicted"/>
<dbReference type="Gene3D" id="1.20.5.320">
    <property type="entry name" value="6-Phosphogluconate Dehydrogenase, domain 3"/>
    <property type="match status" value="1"/>
</dbReference>
<name>A0A3Q4GJE9_NEOBR</name>
<keyword evidence="4" id="KW-0677">Repeat</keyword>
<keyword evidence="2" id="KW-0964">Secreted</keyword>
<evidence type="ECO:0000313" key="7">
    <source>
        <dbReference type="Ensembl" id="ENSNBRP00000006758.1"/>
    </source>
</evidence>
<dbReference type="AlphaFoldDB" id="A0A3Q4GJE9"/>
<accession>A0A3Q4GJE9</accession>
<dbReference type="Ensembl" id="ENSNBRT00000006953.1">
    <property type="protein sequence ID" value="ENSNBRP00000006758.1"/>
    <property type="gene ID" value="ENSNBRG00000005295.1"/>
</dbReference>
<evidence type="ECO:0000256" key="5">
    <source>
        <dbReference type="ARBA" id="ARBA00023157"/>
    </source>
</evidence>
<dbReference type="InterPro" id="IPR050149">
    <property type="entry name" value="Collagen_superfamily"/>
</dbReference>
<dbReference type="InterPro" id="IPR008160">
    <property type="entry name" value="Collagen"/>
</dbReference>